<dbReference type="Proteomes" id="UP000282433">
    <property type="component" value="Chromosome"/>
</dbReference>
<evidence type="ECO:0000313" key="1">
    <source>
        <dbReference type="EMBL" id="VEB02614.1"/>
    </source>
</evidence>
<proteinExistence type="predicted"/>
<reference evidence="1 2" key="1">
    <citation type="submission" date="2018-12" db="EMBL/GenBank/DDBJ databases">
        <authorList>
            <consortium name="Pathogen Informatics"/>
        </authorList>
    </citation>
    <scope>NUCLEOTIDE SEQUENCE [LARGE SCALE GENOMIC DNA]</scope>
    <source>
        <strain evidence="1 2">NCTC13635</strain>
    </source>
</reference>
<organism evidence="1 2">
    <name type="scientific">Klebsiella pneumoniae</name>
    <dbReference type="NCBI Taxonomy" id="573"/>
    <lineage>
        <taxon>Bacteria</taxon>
        <taxon>Pseudomonadati</taxon>
        <taxon>Pseudomonadota</taxon>
        <taxon>Gammaproteobacteria</taxon>
        <taxon>Enterobacterales</taxon>
        <taxon>Enterobacteriaceae</taxon>
        <taxon>Klebsiella/Raoultella group</taxon>
        <taxon>Klebsiella</taxon>
        <taxon>Klebsiella pneumoniae complex</taxon>
    </lineage>
</organism>
<sequence>MRSVTPSIESAVSRLAPGFRALSIVVESAPVADPAVAEQALAEACLAVQQDDVPWAQAHLAAWDEAFSAFGAKAKRTPLFGAGAAQAGAERGEPAGHRSGGGYLQRDSAFAMPSRSVGKIWPPTVANRGWPLPAAMSHSIR</sequence>
<protein>
    <submittedName>
        <fullName evidence="1">B3/4 domain-containing protein</fullName>
    </submittedName>
</protein>
<dbReference type="AlphaFoldDB" id="A0A3S4KGS2"/>
<name>A0A3S4KGS2_KLEPN</name>
<gene>
    <name evidence="1" type="ORF">NCTC13635_02991</name>
</gene>
<evidence type="ECO:0000313" key="2">
    <source>
        <dbReference type="Proteomes" id="UP000282433"/>
    </source>
</evidence>
<dbReference type="EMBL" id="LR134162">
    <property type="protein sequence ID" value="VEB02614.1"/>
    <property type="molecule type" value="Genomic_DNA"/>
</dbReference>
<accession>A0A3S4KGS2</accession>